<evidence type="ECO:0000256" key="2">
    <source>
        <dbReference type="ARBA" id="ARBA00009348"/>
    </source>
</evidence>
<dbReference type="PANTHER" id="PTHR10628:SF23">
    <property type="entry name" value="SIALIDASE-3"/>
    <property type="match status" value="1"/>
</dbReference>
<dbReference type="Ensembl" id="ENSOMET00000030859.1">
    <property type="protein sequence ID" value="ENSOMEP00000035713.1"/>
    <property type="gene ID" value="ENSOMEG00000023108.1"/>
</dbReference>
<protein>
    <recommendedName>
        <fullName evidence="3">exo-alpha-sialidase</fullName>
        <ecNumber evidence="3">3.2.1.18</ecNumber>
    </recommendedName>
</protein>
<evidence type="ECO:0000259" key="7">
    <source>
        <dbReference type="Pfam" id="PF13088"/>
    </source>
</evidence>
<reference evidence="8" key="2">
    <citation type="submission" date="2025-09" db="UniProtKB">
        <authorList>
            <consortium name="Ensembl"/>
        </authorList>
    </citation>
    <scope>IDENTIFICATION</scope>
</reference>
<dbReference type="GeneTree" id="ENSGT00950000182944"/>
<dbReference type="PaxDb" id="30732-ENSOMEP00000035713"/>
<dbReference type="GO" id="GO:0005737">
    <property type="term" value="C:cytoplasm"/>
    <property type="evidence" value="ECO:0007669"/>
    <property type="project" value="TreeGrafter"/>
</dbReference>
<keyword evidence="4" id="KW-0443">Lipid metabolism</keyword>
<dbReference type="EC" id="3.2.1.18" evidence="3"/>
<dbReference type="Pfam" id="PF13088">
    <property type="entry name" value="BNR_2"/>
    <property type="match status" value="1"/>
</dbReference>
<comment type="catalytic activity">
    <reaction evidence="1">
        <text>Hydrolysis of alpha-(2-&gt;3)-, alpha-(2-&gt;6)-, alpha-(2-&gt;8)- glycosidic linkages of terminal sialic acid residues in oligosaccharides, glycoproteins, glycolipids, colominic acid and synthetic substrates.</text>
        <dbReference type="EC" id="3.2.1.18"/>
    </reaction>
</comment>
<keyword evidence="6" id="KW-0326">Glycosidase</keyword>
<dbReference type="SUPFAM" id="SSF50939">
    <property type="entry name" value="Sialidases"/>
    <property type="match status" value="1"/>
</dbReference>
<dbReference type="GO" id="GO:0009313">
    <property type="term" value="P:oligosaccharide catabolic process"/>
    <property type="evidence" value="ECO:0007669"/>
    <property type="project" value="TreeGrafter"/>
</dbReference>
<dbReference type="FunFam" id="2.120.10.10:FF:000011">
    <property type="entry name" value="Sialidase 3b"/>
    <property type="match status" value="1"/>
</dbReference>
<keyword evidence="5" id="KW-0119">Carbohydrate metabolism</keyword>
<keyword evidence="9" id="KW-1185">Reference proteome</keyword>
<sequence>MANATRGEGRTTVFYSDKEAKQVYRIPSLFYDGDRGVLMAFAERRQTTNDASAEELVMKTGRLLRQEAPPQMSVEVVSSSYLTLMCVGAHKSASRLSFQWSKAITVVDKTRLGGYRPMNPCPVYERNSRTLFLVFICVEGTTSETWQRFWGINKARLCYMTSKDGGQTWSDVTDLTKKLPEIENWATFAVGPGHGVQAASGRLIIPTYAYGSCGPSCSCIACFCAVPRALSLYSDDQGVTWRFGQTLETISIECEMAEVCDDGGNRYVYCNARSQGGFRVEALSDDGGDDFITLPPAQQLVETAGGCQGSVVSFPAQVDGAGGGQDPRWLLYSHPSSKDRRTDLGIYLNKAPKDPHSWSRPWIINQGPSGYSDLAYIDGGWFACLMERGIESEVEQIACDIFSYHQVSNSLEE</sequence>
<organism evidence="8 9">
    <name type="scientific">Oryzias melastigma</name>
    <name type="common">Marine medaka</name>
    <dbReference type="NCBI Taxonomy" id="30732"/>
    <lineage>
        <taxon>Eukaryota</taxon>
        <taxon>Metazoa</taxon>
        <taxon>Chordata</taxon>
        <taxon>Craniata</taxon>
        <taxon>Vertebrata</taxon>
        <taxon>Euteleostomi</taxon>
        <taxon>Actinopterygii</taxon>
        <taxon>Neopterygii</taxon>
        <taxon>Teleostei</taxon>
        <taxon>Neoteleostei</taxon>
        <taxon>Acanthomorphata</taxon>
        <taxon>Ovalentaria</taxon>
        <taxon>Atherinomorphae</taxon>
        <taxon>Beloniformes</taxon>
        <taxon>Adrianichthyidae</taxon>
        <taxon>Oryziinae</taxon>
        <taxon>Oryzias</taxon>
    </lineage>
</organism>
<keyword evidence="6" id="KW-0378">Hydrolase</keyword>
<evidence type="ECO:0000313" key="8">
    <source>
        <dbReference type="Ensembl" id="ENSOMEP00000035713.1"/>
    </source>
</evidence>
<dbReference type="Gene3D" id="2.120.10.10">
    <property type="match status" value="1"/>
</dbReference>
<evidence type="ECO:0000256" key="5">
    <source>
        <dbReference type="ARBA" id="ARBA00023277"/>
    </source>
</evidence>
<keyword evidence="4" id="KW-0442">Lipid degradation</keyword>
<dbReference type="AlphaFoldDB" id="A0A3B3E021"/>
<dbReference type="InterPro" id="IPR011040">
    <property type="entry name" value="Sialidase"/>
</dbReference>
<evidence type="ECO:0000256" key="1">
    <source>
        <dbReference type="ARBA" id="ARBA00000427"/>
    </source>
</evidence>
<dbReference type="Proteomes" id="UP000261560">
    <property type="component" value="Unplaced"/>
</dbReference>
<reference evidence="8" key="1">
    <citation type="submission" date="2025-08" db="UniProtKB">
        <authorList>
            <consortium name="Ensembl"/>
        </authorList>
    </citation>
    <scope>IDENTIFICATION</scope>
</reference>
<dbReference type="GO" id="GO:0006689">
    <property type="term" value="P:ganglioside catabolic process"/>
    <property type="evidence" value="ECO:0007669"/>
    <property type="project" value="TreeGrafter"/>
</dbReference>
<feature type="domain" description="Sialidase" evidence="7">
    <location>
        <begin position="98"/>
        <end position="378"/>
    </location>
</feature>
<dbReference type="InterPro" id="IPR036278">
    <property type="entry name" value="Sialidase_sf"/>
</dbReference>
<evidence type="ECO:0000256" key="3">
    <source>
        <dbReference type="ARBA" id="ARBA00012733"/>
    </source>
</evidence>
<dbReference type="GO" id="GO:0016020">
    <property type="term" value="C:membrane"/>
    <property type="evidence" value="ECO:0007669"/>
    <property type="project" value="TreeGrafter"/>
</dbReference>
<evidence type="ECO:0000256" key="4">
    <source>
        <dbReference type="ARBA" id="ARBA00022963"/>
    </source>
</evidence>
<comment type="similarity">
    <text evidence="2">Belongs to the glycosyl hydrolase 33 family.</text>
</comment>
<name>A0A3B3E021_ORYME</name>
<dbReference type="OMA" id="PWIINKG"/>
<dbReference type="STRING" id="30732.ENSOMEP00000035713"/>
<dbReference type="PANTHER" id="PTHR10628">
    <property type="entry name" value="SIALIDASE"/>
    <property type="match status" value="1"/>
</dbReference>
<accession>A0A3B3E021</accession>
<dbReference type="CDD" id="cd15482">
    <property type="entry name" value="Sialidase_non-viral"/>
    <property type="match status" value="1"/>
</dbReference>
<proteinExistence type="inferred from homology"/>
<dbReference type="InterPro" id="IPR026856">
    <property type="entry name" value="Sialidase_fam"/>
</dbReference>
<evidence type="ECO:0000313" key="9">
    <source>
        <dbReference type="Proteomes" id="UP000261560"/>
    </source>
</evidence>
<dbReference type="GO" id="GO:0004308">
    <property type="term" value="F:exo-alpha-sialidase activity"/>
    <property type="evidence" value="ECO:0007669"/>
    <property type="project" value="UniProtKB-EC"/>
</dbReference>
<evidence type="ECO:0000256" key="6">
    <source>
        <dbReference type="ARBA" id="ARBA00023295"/>
    </source>
</evidence>